<feature type="domain" description="Putative Flp pilus-assembly TadG-like N-terminal" evidence="2">
    <location>
        <begin position="9"/>
        <end position="55"/>
    </location>
</feature>
<dbReference type="RefSeq" id="WP_103932970.1">
    <property type="nucleotide sequence ID" value="NZ_FNVA01000003.1"/>
</dbReference>
<evidence type="ECO:0000256" key="1">
    <source>
        <dbReference type="SAM" id="Phobius"/>
    </source>
</evidence>
<sequence>MTVRNGERGQATIMMAIFMGLVMMGFLGFALDVGYFFQQKRQAQVAADAAAVAAAEEYSSNNSSNAQSAANAIAALNGFSTTATTNPATVTITQPASGDYSSASTGTPSWVQATVSKPVPTFFLAAFNGQGTMNILASAMAGYNETSPTCICLEGGTGQDLNMSNNSKLTATGCGVTVNSSSNNAVGIVGSATLSALSLGTISTTWDNSNNVNNNGKISSSTSVVLGISSGCSPALPAAPTYGTCSADPLSSVQNGGSTYTVGPGSSYGTTTSGGTTVCYNALTVGANGDTVTLNPGVYVINGGSLHFESGTQKGGSGVFFYLVNGATLTIDNGANPTLSAPTSGTYQNALIYQPSSNTSTVNFQGGSTTNISGIVYAPGANVTVGNGSSSTLNLGIVAQSLTLNGGCNLTSTNAPNQGTNNSSAATLR</sequence>
<dbReference type="AlphaFoldDB" id="A0A1H5Y1D2"/>
<dbReference type="EMBL" id="FNVA01000003">
    <property type="protein sequence ID" value="SEG17575.1"/>
    <property type="molecule type" value="Genomic_DNA"/>
</dbReference>
<dbReference type="Proteomes" id="UP000236728">
    <property type="component" value="Unassembled WGS sequence"/>
</dbReference>
<organism evidence="3 4">
    <name type="scientific">Bryocella elongata</name>
    <dbReference type="NCBI Taxonomy" id="863522"/>
    <lineage>
        <taxon>Bacteria</taxon>
        <taxon>Pseudomonadati</taxon>
        <taxon>Acidobacteriota</taxon>
        <taxon>Terriglobia</taxon>
        <taxon>Terriglobales</taxon>
        <taxon>Acidobacteriaceae</taxon>
        <taxon>Bryocella</taxon>
    </lineage>
</organism>
<keyword evidence="1" id="KW-0472">Membrane</keyword>
<gene>
    <name evidence="3" type="ORF">SAMN05421819_2065</name>
</gene>
<proteinExistence type="predicted"/>
<reference evidence="3 4" key="1">
    <citation type="submission" date="2016-10" db="EMBL/GenBank/DDBJ databases">
        <authorList>
            <person name="de Groot N.N."/>
        </authorList>
    </citation>
    <scope>NUCLEOTIDE SEQUENCE [LARGE SCALE GENOMIC DNA]</scope>
    <source>
        <strain evidence="3 4">DSM 22489</strain>
    </source>
</reference>
<evidence type="ECO:0000313" key="4">
    <source>
        <dbReference type="Proteomes" id="UP000236728"/>
    </source>
</evidence>
<dbReference type="OrthoDB" id="115485at2"/>
<protein>
    <submittedName>
        <fullName evidence="3">Putative Flp pilus-assembly TadE/G-like</fullName>
    </submittedName>
</protein>
<dbReference type="Pfam" id="PF13400">
    <property type="entry name" value="Tad"/>
    <property type="match status" value="1"/>
</dbReference>
<keyword evidence="4" id="KW-1185">Reference proteome</keyword>
<feature type="transmembrane region" description="Helical" evidence="1">
    <location>
        <begin position="12"/>
        <end position="37"/>
    </location>
</feature>
<evidence type="ECO:0000259" key="2">
    <source>
        <dbReference type="Pfam" id="PF13400"/>
    </source>
</evidence>
<evidence type="ECO:0000313" key="3">
    <source>
        <dbReference type="EMBL" id="SEG17575.1"/>
    </source>
</evidence>
<keyword evidence="1" id="KW-1133">Transmembrane helix</keyword>
<keyword evidence="1" id="KW-0812">Transmembrane</keyword>
<name>A0A1H5Y1D2_9BACT</name>
<accession>A0A1H5Y1D2</accession>
<dbReference type="InterPro" id="IPR028087">
    <property type="entry name" value="Tad_N"/>
</dbReference>